<dbReference type="Proteomes" id="UP000285839">
    <property type="component" value="Unassembled WGS sequence"/>
</dbReference>
<protein>
    <recommendedName>
        <fullName evidence="3">Terminase</fullName>
    </recommendedName>
</protein>
<sequence length="578" mass="66348">MQKFTEGSIEWYRAILNQIINDDMTVYQNQKDCLDLLLNMNIDLPFKDNPDARNMAMKVSRYAHTAAARNAALTGSGNFDDIYWQYLLMEAQNYQVDSGLLYLEKNRIPKERFYEPRRNVFLQHNIIGSLQDLMDDKLDIFALSVPPGCGKSTLEDFFLSLVGGWFPNDFNLSSAHSSILTRSLYDGVLEIINDPVEYTWHEVFPNVEIQGTNAKETTVNLERNGRFKTWTFRSIDGSLTGATRCNRFLTADDLVSGIEEALNKNRLDTLWTKVVNDLRSRRLEGCKEFYIATRWSVHDPIGKLQQLYAGNPRARFIAVPALDENGKSNFLFTVNGFSEKYFNDAKESMDEISYNCLYQQQPVEREGLLLPPDKLKRFFFSKEDVPDGCADEYIIIPDKNADAIWAICDTKDKGTDFESLPIAYQYGDKFFFPDVVFDDTTDYDILDRKTADILIRHNPHKIRFESNNVGNRVAHNIQKMITGKCRAEIETKPTSANKETKILVNSDYIAKHFYFLHPSQYKAKSDYGLFMANVTTYTTRAKVPHDDGIDSLAMMAEYIQNPLGGKATAMQNPFWGRR</sequence>
<dbReference type="RefSeq" id="WP_118031606.1">
    <property type="nucleotide sequence ID" value="NZ_QRUH01000013.1"/>
</dbReference>
<comment type="caution">
    <text evidence="1">The sequence shown here is derived from an EMBL/GenBank/DDBJ whole genome shotgun (WGS) entry which is preliminary data.</text>
</comment>
<evidence type="ECO:0008006" key="3">
    <source>
        <dbReference type="Google" id="ProtNLM"/>
    </source>
</evidence>
<name>A0A412EMW6_9FIRM</name>
<dbReference type="AlphaFoldDB" id="A0A412EMW6"/>
<evidence type="ECO:0000313" key="1">
    <source>
        <dbReference type="EMBL" id="RGR46598.1"/>
    </source>
</evidence>
<reference evidence="1 2" key="1">
    <citation type="submission" date="2018-08" db="EMBL/GenBank/DDBJ databases">
        <title>A genome reference for cultivated species of the human gut microbiota.</title>
        <authorList>
            <person name="Zou Y."/>
            <person name="Xue W."/>
            <person name="Luo G."/>
        </authorList>
    </citation>
    <scope>NUCLEOTIDE SEQUENCE [LARGE SCALE GENOMIC DNA]</scope>
    <source>
        <strain evidence="1 2">AF25-21</strain>
    </source>
</reference>
<organism evidence="1 2">
    <name type="scientific">Blautia obeum</name>
    <dbReference type="NCBI Taxonomy" id="40520"/>
    <lineage>
        <taxon>Bacteria</taxon>
        <taxon>Bacillati</taxon>
        <taxon>Bacillota</taxon>
        <taxon>Clostridia</taxon>
        <taxon>Lachnospirales</taxon>
        <taxon>Lachnospiraceae</taxon>
        <taxon>Blautia</taxon>
    </lineage>
</organism>
<dbReference type="EMBL" id="QRUH01000013">
    <property type="protein sequence ID" value="RGR46598.1"/>
    <property type="molecule type" value="Genomic_DNA"/>
</dbReference>
<gene>
    <name evidence="1" type="ORF">DWY46_14390</name>
</gene>
<evidence type="ECO:0000313" key="2">
    <source>
        <dbReference type="Proteomes" id="UP000285839"/>
    </source>
</evidence>
<accession>A0A412EMW6</accession>
<proteinExistence type="predicted"/>